<dbReference type="Proteomes" id="UP000887566">
    <property type="component" value="Unplaced"/>
</dbReference>
<evidence type="ECO:0000313" key="1">
    <source>
        <dbReference type="Proteomes" id="UP000887566"/>
    </source>
</evidence>
<reference evidence="2" key="1">
    <citation type="submission" date="2022-11" db="UniProtKB">
        <authorList>
            <consortium name="WormBaseParasite"/>
        </authorList>
    </citation>
    <scope>IDENTIFICATION</scope>
</reference>
<dbReference type="AlphaFoldDB" id="A0A914UZR8"/>
<evidence type="ECO:0000313" key="2">
    <source>
        <dbReference type="WBParaSite" id="PSAMB.scaffold1399size32041.g12858.t1"/>
    </source>
</evidence>
<dbReference type="WBParaSite" id="PSAMB.scaffold1399size32041.g12858.t1">
    <property type="protein sequence ID" value="PSAMB.scaffold1399size32041.g12858.t1"/>
    <property type="gene ID" value="PSAMB.scaffold1399size32041.g12858"/>
</dbReference>
<protein>
    <submittedName>
        <fullName evidence="2">Uncharacterized protein</fullName>
    </submittedName>
</protein>
<keyword evidence="1" id="KW-1185">Reference proteome</keyword>
<accession>A0A914UZR8</accession>
<name>A0A914UZR8_9BILA</name>
<sequence>MCTTAGTPPDSNQTRAVICSGLLGGDRCKPRPAPLSFRFQQTAHFVPSHCHRNSAALAANASIMSAPRCFRFIILLTIVMRLANTALLSGTLKCVQCDRSVLYYDSTRNKSARKDCLLGLVEPTPCANASATHCIANFYKEGISSKRTVTMRKCGTAQDVVGCTLYKFPRENRLTPNRVARDGRMRRSPHKFDDGSAASAPLIELIEVCAEGCTTDGCLVASVNSATRPPPPLPLLPLMLWPFAALIFRLLPITDA</sequence>
<proteinExistence type="predicted"/>
<organism evidence="1 2">
    <name type="scientific">Plectus sambesii</name>
    <dbReference type="NCBI Taxonomy" id="2011161"/>
    <lineage>
        <taxon>Eukaryota</taxon>
        <taxon>Metazoa</taxon>
        <taxon>Ecdysozoa</taxon>
        <taxon>Nematoda</taxon>
        <taxon>Chromadorea</taxon>
        <taxon>Plectida</taxon>
        <taxon>Plectina</taxon>
        <taxon>Plectoidea</taxon>
        <taxon>Plectidae</taxon>
        <taxon>Plectus</taxon>
    </lineage>
</organism>